<dbReference type="Pfam" id="PF00271">
    <property type="entry name" value="Helicase_C"/>
    <property type="match status" value="1"/>
</dbReference>
<keyword evidence="1" id="KW-0378">Hydrolase</keyword>
<keyword evidence="4" id="KW-0347">Helicase</keyword>
<dbReference type="PROSITE" id="PS51194">
    <property type="entry name" value="HELICASE_CTER"/>
    <property type="match status" value="1"/>
</dbReference>
<dbReference type="InterPro" id="IPR014001">
    <property type="entry name" value="Helicase_ATP-bd"/>
</dbReference>
<dbReference type="SUPFAM" id="SSF52540">
    <property type="entry name" value="P-loop containing nucleoside triphosphate hydrolases"/>
    <property type="match status" value="2"/>
</dbReference>
<gene>
    <name evidence="4" type="ORF">E7Z73_02310</name>
</gene>
<evidence type="ECO:0000313" key="4">
    <source>
        <dbReference type="EMBL" id="MBE6504566.1"/>
    </source>
</evidence>
<dbReference type="RefSeq" id="WP_303736212.1">
    <property type="nucleotide sequence ID" value="NZ_SUTE01000017.1"/>
</dbReference>
<dbReference type="SMART" id="SM00487">
    <property type="entry name" value="DEXDc"/>
    <property type="match status" value="1"/>
</dbReference>
<proteinExistence type="predicted"/>
<dbReference type="InterPro" id="IPR038718">
    <property type="entry name" value="SNF2-like_sf"/>
</dbReference>
<feature type="domain" description="Helicase ATP-binding" evidence="2">
    <location>
        <begin position="51"/>
        <end position="209"/>
    </location>
</feature>
<dbReference type="Gene3D" id="3.40.50.300">
    <property type="entry name" value="P-loop containing nucleotide triphosphate hydrolases"/>
    <property type="match status" value="1"/>
</dbReference>
<evidence type="ECO:0000259" key="2">
    <source>
        <dbReference type="PROSITE" id="PS51192"/>
    </source>
</evidence>
<dbReference type="Pfam" id="PF00176">
    <property type="entry name" value="SNF2-rel_dom"/>
    <property type="match status" value="1"/>
</dbReference>
<evidence type="ECO:0000313" key="5">
    <source>
        <dbReference type="Proteomes" id="UP000762703"/>
    </source>
</evidence>
<evidence type="ECO:0000259" key="3">
    <source>
        <dbReference type="PROSITE" id="PS51194"/>
    </source>
</evidence>
<protein>
    <submittedName>
        <fullName evidence="4">DEAD/DEAH box helicase</fullName>
    </submittedName>
</protein>
<dbReference type="InterPro" id="IPR000330">
    <property type="entry name" value="SNF2_N"/>
</dbReference>
<accession>A0A8T3VEB1</accession>
<keyword evidence="4" id="KW-0547">Nucleotide-binding</keyword>
<dbReference type="InterPro" id="IPR027417">
    <property type="entry name" value="P-loop_NTPase"/>
</dbReference>
<reference evidence="4" key="1">
    <citation type="submission" date="2019-04" db="EMBL/GenBank/DDBJ databases">
        <title>Evolution of Biomass-Degrading Anaerobic Consortia Revealed by Metagenomics.</title>
        <authorList>
            <person name="Peng X."/>
        </authorList>
    </citation>
    <scope>NUCLEOTIDE SEQUENCE</scope>
    <source>
        <strain evidence="4">SIG12</strain>
    </source>
</reference>
<dbReference type="AlphaFoldDB" id="A0A8T3VEB1"/>
<comment type="caution">
    <text evidence="4">The sequence shown here is derived from an EMBL/GenBank/DDBJ whole genome shotgun (WGS) entry which is preliminary data.</text>
</comment>
<sequence length="503" mass="58371">MNTDQAKKQFKTPKEYKRFKKLVNETKIYDEPSSLNGQLRPYQKIGYSWLVQNIKYKFGSILADDMGLGKTIQILTAILYFKEQNPFDNRPSLIIVPPTLISNWENEINKFTPELSYYIYHGSGRTYPIEEYDIILTSYGVVRLDLDLFMDDTWLLCVIDEAQNIKNPNTEQTKAIKSIKARTKVALTGTPIENRLMDYWSIFDFVNKGYLSTKDDFKRNYVVPIEKLEDEETLKNLREIAKPFVMRRLKSDDDIKKELPDKFVNDIYCTLSKKQIKLYNAILDEIFFDIENSKGIQRKGIILKILTALKQTCNHPAQFLDIKKPKISESGKMELLVDILQNILDSGEKVIIFTQYVEMGKIIQDLISKKFKEEVLFLHGSQTLKEKTRIIDTFQEDENYKIFVATLKTGGTGLNLTAAQNVIHYDLWWNPAVENQATDRVHRIGQENDVMVYRFITKGTLEETIDAISKHKIDLAAKSISNDETFITEMTNEELKEVLALRI</sequence>
<organism evidence="4 5">
    <name type="scientific">Methanobrevibacter millerae</name>
    <dbReference type="NCBI Taxonomy" id="230361"/>
    <lineage>
        <taxon>Archaea</taxon>
        <taxon>Methanobacteriati</taxon>
        <taxon>Methanobacteriota</taxon>
        <taxon>Methanomada group</taxon>
        <taxon>Methanobacteria</taxon>
        <taxon>Methanobacteriales</taxon>
        <taxon>Methanobacteriaceae</taxon>
        <taxon>Methanobrevibacter</taxon>
    </lineage>
</organism>
<dbReference type="EMBL" id="SUTE01000017">
    <property type="protein sequence ID" value="MBE6504566.1"/>
    <property type="molecule type" value="Genomic_DNA"/>
</dbReference>
<dbReference type="GO" id="GO:0140097">
    <property type="term" value="F:catalytic activity, acting on DNA"/>
    <property type="evidence" value="ECO:0007669"/>
    <property type="project" value="UniProtKB-ARBA"/>
</dbReference>
<dbReference type="GO" id="GO:0016787">
    <property type="term" value="F:hydrolase activity"/>
    <property type="evidence" value="ECO:0007669"/>
    <property type="project" value="UniProtKB-KW"/>
</dbReference>
<evidence type="ECO:0000256" key="1">
    <source>
        <dbReference type="ARBA" id="ARBA00022801"/>
    </source>
</evidence>
<dbReference type="PROSITE" id="PS51192">
    <property type="entry name" value="HELICASE_ATP_BIND_1"/>
    <property type="match status" value="1"/>
</dbReference>
<dbReference type="CDD" id="cd18793">
    <property type="entry name" value="SF2_C_SNF"/>
    <property type="match status" value="1"/>
</dbReference>
<name>A0A8T3VEB1_9EURY</name>
<dbReference type="InterPro" id="IPR049730">
    <property type="entry name" value="SNF2/RAD54-like_C"/>
</dbReference>
<dbReference type="GO" id="GO:0004386">
    <property type="term" value="F:helicase activity"/>
    <property type="evidence" value="ECO:0007669"/>
    <property type="project" value="UniProtKB-KW"/>
</dbReference>
<dbReference type="InterPro" id="IPR001650">
    <property type="entry name" value="Helicase_C-like"/>
</dbReference>
<feature type="domain" description="Helicase C-terminal" evidence="3">
    <location>
        <begin position="335"/>
        <end position="494"/>
    </location>
</feature>
<keyword evidence="4" id="KW-0067">ATP-binding</keyword>
<dbReference type="SMART" id="SM00490">
    <property type="entry name" value="HELICc"/>
    <property type="match status" value="1"/>
</dbReference>
<dbReference type="PANTHER" id="PTHR10799">
    <property type="entry name" value="SNF2/RAD54 HELICASE FAMILY"/>
    <property type="match status" value="1"/>
</dbReference>
<dbReference type="CDD" id="cd18012">
    <property type="entry name" value="DEXQc_arch_SWI2_SNF2"/>
    <property type="match status" value="1"/>
</dbReference>
<dbReference type="GO" id="GO:0005524">
    <property type="term" value="F:ATP binding"/>
    <property type="evidence" value="ECO:0007669"/>
    <property type="project" value="InterPro"/>
</dbReference>
<dbReference type="Gene3D" id="3.40.50.10810">
    <property type="entry name" value="Tandem AAA-ATPase domain"/>
    <property type="match status" value="1"/>
</dbReference>
<dbReference type="Proteomes" id="UP000762703">
    <property type="component" value="Unassembled WGS sequence"/>
</dbReference>